<dbReference type="InterPro" id="IPR036770">
    <property type="entry name" value="Ankyrin_rpt-contain_sf"/>
</dbReference>
<gene>
    <name evidence="4" type="ORF">P167DRAFT_475515</name>
</gene>
<dbReference type="Gene3D" id="1.25.40.20">
    <property type="entry name" value="Ankyrin repeat-containing domain"/>
    <property type="match status" value="1"/>
</dbReference>
<dbReference type="InterPro" id="IPR050663">
    <property type="entry name" value="Ankyrin-SOCS_Box"/>
</dbReference>
<dbReference type="EMBL" id="ML119263">
    <property type="protein sequence ID" value="RPB06611.1"/>
    <property type="molecule type" value="Genomic_DNA"/>
</dbReference>
<name>A0A3N4KDY4_9PEZI</name>
<feature type="non-terminal residue" evidence="4">
    <location>
        <position position="1"/>
    </location>
</feature>
<evidence type="ECO:0000256" key="2">
    <source>
        <dbReference type="ARBA" id="ARBA00023043"/>
    </source>
</evidence>
<evidence type="ECO:0000313" key="5">
    <source>
        <dbReference type="Proteomes" id="UP000277580"/>
    </source>
</evidence>
<evidence type="ECO:0000256" key="3">
    <source>
        <dbReference type="PROSITE-ProRule" id="PRU00023"/>
    </source>
</evidence>
<dbReference type="PANTHER" id="PTHR24193:SF121">
    <property type="entry name" value="ADA2A-CONTAINING COMPLEX COMPONENT 3, ISOFORM D"/>
    <property type="match status" value="1"/>
</dbReference>
<evidence type="ECO:0000256" key="1">
    <source>
        <dbReference type="ARBA" id="ARBA00022737"/>
    </source>
</evidence>
<dbReference type="GO" id="GO:0000976">
    <property type="term" value="F:transcription cis-regulatory region binding"/>
    <property type="evidence" value="ECO:0007669"/>
    <property type="project" value="TreeGrafter"/>
</dbReference>
<dbReference type="SMART" id="SM00248">
    <property type="entry name" value="ANK"/>
    <property type="match status" value="2"/>
</dbReference>
<organism evidence="4 5">
    <name type="scientific">Morchella conica CCBAS932</name>
    <dbReference type="NCBI Taxonomy" id="1392247"/>
    <lineage>
        <taxon>Eukaryota</taxon>
        <taxon>Fungi</taxon>
        <taxon>Dikarya</taxon>
        <taxon>Ascomycota</taxon>
        <taxon>Pezizomycotina</taxon>
        <taxon>Pezizomycetes</taxon>
        <taxon>Pezizales</taxon>
        <taxon>Morchellaceae</taxon>
        <taxon>Morchella</taxon>
    </lineage>
</organism>
<reference evidence="4 5" key="1">
    <citation type="journal article" date="2018" name="Nat. Ecol. Evol.">
        <title>Pezizomycetes genomes reveal the molecular basis of ectomycorrhizal truffle lifestyle.</title>
        <authorList>
            <person name="Murat C."/>
            <person name="Payen T."/>
            <person name="Noel B."/>
            <person name="Kuo A."/>
            <person name="Morin E."/>
            <person name="Chen J."/>
            <person name="Kohler A."/>
            <person name="Krizsan K."/>
            <person name="Balestrini R."/>
            <person name="Da Silva C."/>
            <person name="Montanini B."/>
            <person name="Hainaut M."/>
            <person name="Levati E."/>
            <person name="Barry K.W."/>
            <person name="Belfiori B."/>
            <person name="Cichocki N."/>
            <person name="Clum A."/>
            <person name="Dockter R.B."/>
            <person name="Fauchery L."/>
            <person name="Guy J."/>
            <person name="Iotti M."/>
            <person name="Le Tacon F."/>
            <person name="Lindquist E.A."/>
            <person name="Lipzen A."/>
            <person name="Malagnac F."/>
            <person name="Mello A."/>
            <person name="Molinier V."/>
            <person name="Miyauchi S."/>
            <person name="Poulain J."/>
            <person name="Riccioni C."/>
            <person name="Rubini A."/>
            <person name="Sitrit Y."/>
            <person name="Splivallo R."/>
            <person name="Traeger S."/>
            <person name="Wang M."/>
            <person name="Zifcakova L."/>
            <person name="Wipf D."/>
            <person name="Zambonelli A."/>
            <person name="Paolocci F."/>
            <person name="Nowrousian M."/>
            <person name="Ottonello S."/>
            <person name="Baldrian P."/>
            <person name="Spatafora J.W."/>
            <person name="Henrissat B."/>
            <person name="Nagy L.G."/>
            <person name="Aury J.M."/>
            <person name="Wincker P."/>
            <person name="Grigoriev I.V."/>
            <person name="Bonfante P."/>
            <person name="Martin F.M."/>
        </authorList>
    </citation>
    <scope>NUCLEOTIDE SEQUENCE [LARGE SCALE GENOMIC DNA]</scope>
    <source>
        <strain evidence="4 5">CCBAS932</strain>
    </source>
</reference>
<dbReference type="GO" id="GO:0045944">
    <property type="term" value="P:positive regulation of transcription by RNA polymerase II"/>
    <property type="evidence" value="ECO:0007669"/>
    <property type="project" value="TreeGrafter"/>
</dbReference>
<dbReference type="Proteomes" id="UP000277580">
    <property type="component" value="Unassembled WGS sequence"/>
</dbReference>
<dbReference type="PROSITE" id="PS50297">
    <property type="entry name" value="ANK_REP_REGION"/>
    <property type="match status" value="2"/>
</dbReference>
<sequence length="70" mass="7594">LHWASEGGHKAVVDVLLSHSADINVKDRWGMTAIYYASEAGHRAVVEVLLSHGADIGAKDKWEKTALHCA</sequence>
<evidence type="ECO:0000313" key="4">
    <source>
        <dbReference type="EMBL" id="RPB06611.1"/>
    </source>
</evidence>
<dbReference type="InterPro" id="IPR002110">
    <property type="entry name" value="Ankyrin_rpt"/>
</dbReference>
<proteinExistence type="predicted"/>
<keyword evidence="1" id="KW-0677">Repeat</keyword>
<dbReference type="AlphaFoldDB" id="A0A3N4KDY4"/>
<feature type="non-terminal residue" evidence="4">
    <location>
        <position position="70"/>
    </location>
</feature>
<dbReference type="SUPFAM" id="SSF48403">
    <property type="entry name" value="Ankyrin repeat"/>
    <property type="match status" value="1"/>
</dbReference>
<dbReference type="PROSITE" id="PS50088">
    <property type="entry name" value="ANK_REPEAT"/>
    <property type="match status" value="2"/>
</dbReference>
<dbReference type="PANTHER" id="PTHR24193">
    <property type="entry name" value="ANKYRIN REPEAT PROTEIN"/>
    <property type="match status" value="1"/>
</dbReference>
<feature type="repeat" description="ANK" evidence="3">
    <location>
        <begin position="29"/>
        <end position="61"/>
    </location>
</feature>
<dbReference type="GO" id="GO:0005634">
    <property type="term" value="C:nucleus"/>
    <property type="evidence" value="ECO:0007669"/>
    <property type="project" value="TreeGrafter"/>
</dbReference>
<keyword evidence="5" id="KW-1185">Reference proteome</keyword>
<keyword evidence="2 3" id="KW-0040">ANK repeat</keyword>
<accession>A0A3N4KDY4</accession>
<protein>
    <submittedName>
        <fullName evidence="4">Ankyrin</fullName>
    </submittedName>
</protein>
<dbReference type="STRING" id="1392247.A0A3N4KDY4"/>
<feature type="repeat" description="ANK" evidence="3">
    <location>
        <begin position="1"/>
        <end position="28"/>
    </location>
</feature>
<dbReference type="OrthoDB" id="341259at2759"/>
<dbReference type="InParanoid" id="A0A3N4KDY4"/>
<dbReference type="Pfam" id="PF12796">
    <property type="entry name" value="Ank_2"/>
    <property type="match status" value="1"/>
</dbReference>